<name>A0A8H6T0G4_MYCCL</name>
<evidence type="ECO:0000313" key="3">
    <source>
        <dbReference type="Proteomes" id="UP000613580"/>
    </source>
</evidence>
<proteinExistence type="predicted"/>
<dbReference type="Proteomes" id="UP000613580">
    <property type="component" value="Unassembled WGS sequence"/>
</dbReference>
<sequence length="376" mass="39119">MSTTAMSTATGCHKRLLPASAPSPASSASLCRRGRGPPTRLHAPGTNCRFSSAPHACRPPPGPLDDTLFAGGALSEHAHTPSGSTDAWSVSSSALRRLQHSGGSSSSGNSHPAALPLLPRPPPTGNTGDAAACVGMLAQERMKRTPPSLVPVLLQQRNLCLSSIPTIVPSTRSYWLPPQRARLDGYLVGTPECCVISSFLCMHTADDSLLLSYLLLIILVGNDERRNVPRNNPPKLTLGSFACSQKRRAYSPHPTPPAPTSHPVSDDRGFTALATGVSSESSFAPPAGGYCGPSRRRLPRAGDDARGQDVGDADLRHGGIALRAASADDTAVGLIFVAVAALPSPSAIGSSVTVSQRPVLVIRARRLAAVVKDRAG</sequence>
<dbReference type="EMBL" id="JACAZE010000008">
    <property type="protein sequence ID" value="KAF7308122.1"/>
    <property type="molecule type" value="Genomic_DNA"/>
</dbReference>
<protein>
    <submittedName>
        <fullName evidence="2">Uncharacterized protein</fullName>
    </submittedName>
</protein>
<feature type="compositionally biased region" description="Basic and acidic residues" evidence="1">
    <location>
        <begin position="300"/>
        <end position="310"/>
    </location>
</feature>
<feature type="region of interest" description="Disordered" evidence="1">
    <location>
        <begin position="279"/>
        <end position="310"/>
    </location>
</feature>
<organism evidence="2 3">
    <name type="scientific">Mycena chlorophos</name>
    <name type="common">Agaric fungus</name>
    <name type="synonym">Agaricus chlorophos</name>
    <dbReference type="NCBI Taxonomy" id="658473"/>
    <lineage>
        <taxon>Eukaryota</taxon>
        <taxon>Fungi</taxon>
        <taxon>Dikarya</taxon>
        <taxon>Basidiomycota</taxon>
        <taxon>Agaricomycotina</taxon>
        <taxon>Agaricomycetes</taxon>
        <taxon>Agaricomycetidae</taxon>
        <taxon>Agaricales</taxon>
        <taxon>Marasmiineae</taxon>
        <taxon>Mycenaceae</taxon>
        <taxon>Mycena</taxon>
    </lineage>
</organism>
<accession>A0A8H6T0G4</accession>
<feature type="region of interest" description="Disordered" evidence="1">
    <location>
        <begin position="59"/>
        <end position="130"/>
    </location>
</feature>
<keyword evidence="3" id="KW-1185">Reference proteome</keyword>
<feature type="compositionally biased region" description="Low complexity" evidence="1">
    <location>
        <begin position="101"/>
        <end position="117"/>
    </location>
</feature>
<evidence type="ECO:0000256" key="1">
    <source>
        <dbReference type="SAM" id="MobiDB-lite"/>
    </source>
</evidence>
<gene>
    <name evidence="2" type="ORF">HMN09_00659700</name>
</gene>
<feature type="compositionally biased region" description="Polar residues" evidence="1">
    <location>
        <begin position="81"/>
        <end position="94"/>
    </location>
</feature>
<evidence type="ECO:0000313" key="2">
    <source>
        <dbReference type="EMBL" id="KAF7308122.1"/>
    </source>
</evidence>
<feature type="region of interest" description="Disordered" evidence="1">
    <location>
        <begin position="1"/>
        <end position="47"/>
    </location>
</feature>
<feature type="compositionally biased region" description="Low complexity" evidence="1">
    <location>
        <begin position="17"/>
        <end position="30"/>
    </location>
</feature>
<dbReference type="AlphaFoldDB" id="A0A8H6T0G4"/>
<reference evidence="2" key="1">
    <citation type="submission" date="2020-05" db="EMBL/GenBank/DDBJ databases">
        <title>Mycena genomes resolve the evolution of fungal bioluminescence.</title>
        <authorList>
            <person name="Tsai I.J."/>
        </authorList>
    </citation>
    <scope>NUCLEOTIDE SEQUENCE</scope>
    <source>
        <strain evidence="2">110903Hualien_Pintung</strain>
    </source>
</reference>
<feature type="compositionally biased region" description="Polar residues" evidence="1">
    <location>
        <begin position="1"/>
        <end position="10"/>
    </location>
</feature>
<comment type="caution">
    <text evidence="2">The sequence shown here is derived from an EMBL/GenBank/DDBJ whole genome shotgun (WGS) entry which is preliminary data.</text>
</comment>